<dbReference type="GO" id="GO:0036503">
    <property type="term" value="P:ERAD pathway"/>
    <property type="evidence" value="ECO:0007669"/>
    <property type="project" value="TreeGrafter"/>
</dbReference>
<proteinExistence type="inferred from homology"/>
<comment type="similarity">
    <text evidence="2 10">Belongs to the ANKZF1/VMS1 family.</text>
</comment>
<dbReference type="GO" id="GO:0005737">
    <property type="term" value="C:cytoplasm"/>
    <property type="evidence" value="ECO:0007669"/>
    <property type="project" value="UniProtKB-SubCell"/>
</dbReference>
<evidence type="ECO:0000256" key="2">
    <source>
        <dbReference type="ARBA" id="ARBA00009262"/>
    </source>
</evidence>
<dbReference type="AlphaFoldDB" id="A0A7J7JVK5"/>
<keyword evidence="8" id="KW-0040">ANK repeat</keyword>
<evidence type="ECO:0000256" key="3">
    <source>
        <dbReference type="ARBA" id="ARBA00022490"/>
    </source>
</evidence>
<keyword evidence="4 10" id="KW-0540">Nuclease</keyword>
<comment type="caution">
    <text evidence="12">The sequence shown here is derived from an EMBL/GenBank/DDBJ whole genome shotgun (WGS) entry which is preliminary data.</text>
</comment>
<feature type="domain" description="VLRF1" evidence="11">
    <location>
        <begin position="1"/>
        <end position="134"/>
    </location>
</feature>
<accession>A0A7J7JVK5</accession>
<keyword evidence="5" id="KW-0677">Repeat</keyword>
<dbReference type="OrthoDB" id="429841at2759"/>
<keyword evidence="13" id="KW-1185">Reference proteome</keyword>
<evidence type="ECO:0000256" key="1">
    <source>
        <dbReference type="ARBA" id="ARBA00004496"/>
    </source>
</evidence>
<dbReference type="InterPro" id="IPR041175">
    <property type="entry name" value="VLRF1/Vms1"/>
</dbReference>
<dbReference type="Pfam" id="PF18826">
    <property type="entry name" value="bVLRF1"/>
    <property type="match status" value="1"/>
</dbReference>
<sequence>MGGGHFAAAVFENGNVSAHKTFHRYVVRAKCGTSQSQHDKKGGHAQSAGAQIRRHNEVALAQDIEELLVSWRSYIDKCHRIFLRIGTHNYPYIFNKKNKLLLDKHDSRIRMIPFPTKRATFSEVKRVFTELSSLKVLVFNIDAISTNVKGFGDEHRVIKLQL</sequence>
<dbReference type="EMBL" id="VXIV02001709">
    <property type="protein sequence ID" value="KAF6030439.1"/>
    <property type="molecule type" value="Genomic_DNA"/>
</dbReference>
<evidence type="ECO:0000256" key="9">
    <source>
        <dbReference type="ARBA" id="ARBA00023054"/>
    </source>
</evidence>
<comment type="domain">
    <text evidence="10">The VLRF1 domain mediates binding to the 60S ribosomal subunit.</text>
</comment>
<name>A0A7J7JVK5_BUGNE</name>
<reference evidence="12" key="1">
    <citation type="submission" date="2020-06" db="EMBL/GenBank/DDBJ databases">
        <title>Draft genome of Bugula neritina, a colonial animal packing powerful symbionts and potential medicines.</title>
        <authorList>
            <person name="Rayko M."/>
        </authorList>
    </citation>
    <scope>NUCLEOTIDE SEQUENCE [LARGE SCALE GENOMIC DNA]</scope>
    <source>
        <strain evidence="12">Kwan_BN1</strain>
    </source>
</reference>
<dbReference type="GO" id="GO:0016787">
    <property type="term" value="F:hydrolase activity"/>
    <property type="evidence" value="ECO:0007669"/>
    <property type="project" value="UniProtKB-KW"/>
</dbReference>
<comment type="subcellular location">
    <subcellularLocation>
        <location evidence="1">Cytoplasm</location>
    </subcellularLocation>
</comment>
<keyword evidence="6 10" id="KW-0255">Endonuclease</keyword>
<evidence type="ECO:0000256" key="8">
    <source>
        <dbReference type="ARBA" id="ARBA00023043"/>
    </source>
</evidence>
<evidence type="ECO:0000259" key="11">
    <source>
        <dbReference type="PROSITE" id="PS52044"/>
    </source>
</evidence>
<gene>
    <name evidence="12" type="ORF">EB796_011280</name>
</gene>
<evidence type="ECO:0000256" key="5">
    <source>
        <dbReference type="ARBA" id="ARBA00022737"/>
    </source>
</evidence>
<evidence type="ECO:0000313" key="13">
    <source>
        <dbReference type="Proteomes" id="UP000593567"/>
    </source>
</evidence>
<evidence type="ECO:0000256" key="4">
    <source>
        <dbReference type="ARBA" id="ARBA00022722"/>
    </source>
</evidence>
<feature type="active site" evidence="10">
    <location>
        <position position="35"/>
    </location>
</feature>
<dbReference type="PROSITE" id="PS52044">
    <property type="entry name" value="VLRF1"/>
    <property type="match status" value="1"/>
</dbReference>
<evidence type="ECO:0000256" key="10">
    <source>
        <dbReference type="PROSITE-ProRule" id="PRU01389"/>
    </source>
</evidence>
<keyword evidence="3 10" id="KW-0963">Cytoplasm</keyword>
<dbReference type="PANTHER" id="PTHR16036:SF2">
    <property type="entry name" value="TRNA ENDONUCLEASE ANKZF1"/>
    <property type="match status" value="1"/>
</dbReference>
<protein>
    <submittedName>
        <fullName evidence="12">ANKZF1</fullName>
    </submittedName>
</protein>
<evidence type="ECO:0000256" key="7">
    <source>
        <dbReference type="ARBA" id="ARBA00022801"/>
    </source>
</evidence>
<dbReference type="InterPro" id="IPR047139">
    <property type="entry name" value="ANKZ1/VMS1"/>
</dbReference>
<organism evidence="12 13">
    <name type="scientific">Bugula neritina</name>
    <name type="common">Brown bryozoan</name>
    <name type="synonym">Sertularia neritina</name>
    <dbReference type="NCBI Taxonomy" id="10212"/>
    <lineage>
        <taxon>Eukaryota</taxon>
        <taxon>Metazoa</taxon>
        <taxon>Spiralia</taxon>
        <taxon>Lophotrochozoa</taxon>
        <taxon>Bryozoa</taxon>
        <taxon>Gymnolaemata</taxon>
        <taxon>Cheilostomatida</taxon>
        <taxon>Flustrina</taxon>
        <taxon>Buguloidea</taxon>
        <taxon>Bugulidae</taxon>
        <taxon>Bugula</taxon>
    </lineage>
</organism>
<evidence type="ECO:0000256" key="6">
    <source>
        <dbReference type="ARBA" id="ARBA00022759"/>
    </source>
</evidence>
<keyword evidence="9" id="KW-0175">Coiled coil</keyword>
<dbReference type="PANTHER" id="PTHR16036">
    <property type="entry name" value="ANKYRIN REPEAT AND ZINC FINGER DOMAIN-CONTAINING PROTEIN 1"/>
    <property type="match status" value="1"/>
</dbReference>
<dbReference type="Proteomes" id="UP000593567">
    <property type="component" value="Unassembled WGS sequence"/>
</dbReference>
<evidence type="ECO:0000313" key="12">
    <source>
        <dbReference type="EMBL" id="KAF6030439.1"/>
    </source>
</evidence>
<dbReference type="GO" id="GO:0004519">
    <property type="term" value="F:endonuclease activity"/>
    <property type="evidence" value="ECO:0007669"/>
    <property type="project" value="UniProtKB-KW"/>
</dbReference>
<keyword evidence="7 10" id="KW-0378">Hydrolase</keyword>